<dbReference type="EMBL" id="BAABAB010000050">
    <property type="protein sequence ID" value="GAA3640180.1"/>
    <property type="molecule type" value="Genomic_DNA"/>
</dbReference>
<name>A0ABP7ATM1_9ACTN</name>
<feature type="domain" description="Ppx/GppA phosphatase N-terminal" evidence="1">
    <location>
        <begin position="33"/>
        <end position="307"/>
    </location>
</feature>
<dbReference type="PANTHER" id="PTHR30005">
    <property type="entry name" value="EXOPOLYPHOSPHATASE"/>
    <property type="match status" value="1"/>
</dbReference>
<accession>A0ABP7ATM1</accession>
<dbReference type="Gene3D" id="3.30.420.40">
    <property type="match status" value="1"/>
</dbReference>
<protein>
    <submittedName>
        <fullName evidence="2">Ppx/GppA phosphatase family protein</fullName>
    </submittedName>
</protein>
<dbReference type="Gene3D" id="3.30.420.150">
    <property type="entry name" value="Exopolyphosphatase. Domain 2"/>
    <property type="match status" value="1"/>
</dbReference>
<sequence length="314" mass="31901">MNRTVAAVDCGTNSLRILIADPAPDGGLIERVRRTEIVRLGQGVDATGRFADEALSRTFAVLDDYAHLLAAYGVGSGRIRMVATSAARDVANRDAFFAGVRHRIGVVPDVISGVREARLSYVGALGSAAVRDALGEEPVLVVDIGGGSTELVIGTGDGEIAGSVSLPMGSVRLTERFLPSSPPAAAELAAATGFVDGLLDDCGLELGRVRSAVGVAGTVVTLAWLAGAAPADQARMPGAVISRAALDAVAKSLAARSAEQIRAVPGMHPGRADVITAGALIADRIVRRLAATGLVVSVADILDGVALEIVSDAG</sequence>
<organism evidence="2 3">
    <name type="scientific">Microlunatus ginsengisoli</name>
    <dbReference type="NCBI Taxonomy" id="363863"/>
    <lineage>
        <taxon>Bacteria</taxon>
        <taxon>Bacillati</taxon>
        <taxon>Actinomycetota</taxon>
        <taxon>Actinomycetes</taxon>
        <taxon>Propionibacteriales</taxon>
        <taxon>Propionibacteriaceae</taxon>
        <taxon>Microlunatus</taxon>
    </lineage>
</organism>
<reference evidence="3" key="1">
    <citation type="journal article" date="2019" name="Int. J. Syst. Evol. Microbiol.">
        <title>The Global Catalogue of Microorganisms (GCM) 10K type strain sequencing project: providing services to taxonomists for standard genome sequencing and annotation.</title>
        <authorList>
            <consortium name="The Broad Institute Genomics Platform"/>
            <consortium name="The Broad Institute Genome Sequencing Center for Infectious Disease"/>
            <person name="Wu L."/>
            <person name="Ma J."/>
        </authorList>
    </citation>
    <scope>NUCLEOTIDE SEQUENCE [LARGE SCALE GENOMIC DNA]</scope>
    <source>
        <strain evidence="3">JCM 16929</strain>
    </source>
</reference>
<gene>
    <name evidence="2" type="ORF">GCM10022236_48480</name>
</gene>
<dbReference type="RefSeq" id="WP_344809500.1">
    <property type="nucleotide sequence ID" value="NZ_BAABAB010000050.1"/>
</dbReference>
<comment type="caution">
    <text evidence="2">The sequence shown here is derived from an EMBL/GenBank/DDBJ whole genome shotgun (WGS) entry which is preliminary data.</text>
</comment>
<dbReference type="InterPro" id="IPR050273">
    <property type="entry name" value="GppA/Ppx_hydrolase"/>
</dbReference>
<dbReference type="Proteomes" id="UP001501490">
    <property type="component" value="Unassembled WGS sequence"/>
</dbReference>
<dbReference type="SUPFAM" id="SSF53067">
    <property type="entry name" value="Actin-like ATPase domain"/>
    <property type="match status" value="2"/>
</dbReference>
<dbReference type="InterPro" id="IPR043129">
    <property type="entry name" value="ATPase_NBD"/>
</dbReference>
<evidence type="ECO:0000313" key="3">
    <source>
        <dbReference type="Proteomes" id="UP001501490"/>
    </source>
</evidence>
<evidence type="ECO:0000259" key="1">
    <source>
        <dbReference type="Pfam" id="PF02541"/>
    </source>
</evidence>
<proteinExistence type="predicted"/>
<evidence type="ECO:0000313" key="2">
    <source>
        <dbReference type="EMBL" id="GAA3640180.1"/>
    </source>
</evidence>
<keyword evidence="3" id="KW-1185">Reference proteome</keyword>
<dbReference type="InterPro" id="IPR003695">
    <property type="entry name" value="Ppx_GppA_N"/>
</dbReference>
<dbReference type="PANTHER" id="PTHR30005:SF13">
    <property type="entry name" value="EXOPOLYPHOSPHATASE 2"/>
    <property type="match status" value="1"/>
</dbReference>
<dbReference type="Pfam" id="PF02541">
    <property type="entry name" value="Ppx-GppA"/>
    <property type="match status" value="1"/>
</dbReference>